<dbReference type="InterPro" id="IPR029058">
    <property type="entry name" value="AB_hydrolase_fold"/>
</dbReference>
<dbReference type="GO" id="GO:0052689">
    <property type="term" value="F:carboxylic ester hydrolase activity"/>
    <property type="evidence" value="ECO:0007669"/>
    <property type="project" value="UniProtKB-ARBA"/>
</dbReference>
<dbReference type="Pfam" id="PF01738">
    <property type="entry name" value="DLH"/>
    <property type="match status" value="1"/>
</dbReference>
<gene>
    <name evidence="3" type="ORF">CEY11_06540</name>
</gene>
<dbReference type="Gene3D" id="3.40.50.1820">
    <property type="entry name" value="alpha/beta hydrolase"/>
    <property type="match status" value="1"/>
</dbReference>
<evidence type="ECO:0000259" key="2">
    <source>
        <dbReference type="Pfam" id="PF01738"/>
    </source>
</evidence>
<sequence>MPQHTPIASHLDPAQPGIHRFSLQRDGHEIPVTAWVPEGRAHGLVLACHGGSGHKESGAILAIVDQLLPRGYVVAAPDGPVHGQRRADGSLDPIRAKNDFRAAWRQGKGRFDIAADFVCLLDALQQQEDWAALPVGYIGVSMGTAYGLPLLASEARIKAAAIGLWSTTYAASEHLEAQARQISCPVWFTQQWNDEAFDHPGTHALFDAIGSADKRLVAYPGPHKELEGERLSDAVEFLVQKLQAA</sequence>
<evidence type="ECO:0000256" key="1">
    <source>
        <dbReference type="ARBA" id="ARBA00022801"/>
    </source>
</evidence>
<dbReference type="Proteomes" id="UP000214603">
    <property type="component" value="Unassembled WGS sequence"/>
</dbReference>
<dbReference type="EMBL" id="NJIH01000003">
    <property type="protein sequence ID" value="OWT63952.1"/>
    <property type="molecule type" value="Genomic_DNA"/>
</dbReference>
<dbReference type="AlphaFoldDB" id="A0A225MSC0"/>
<reference evidence="4" key="1">
    <citation type="submission" date="2017-06" db="EMBL/GenBank/DDBJ databases">
        <title>Herbaspirillum phytohormonus sp. nov., isolated from the root nodule of Robinia pseudoacacia in lead-zinc mine.</title>
        <authorList>
            <person name="Fan M."/>
            <person name="Lin Y."/>
        </authorList>
    </citation>
    <scope>NUCLEOTIDE SEQUENCE [LARGE SCALE GENOMIC DNA]</scope>
    <source>
        <strain evidence="4">SC-089</strain>
    </source>
</reference>
<comment type="caution">
    <text evidence="3">The sequence shown here is derived from an EMBL/GenBank/DDBJ whole genome shotgun (WGS) entry which is preliminary data.</text>
</comment>
<accession>A0A225MSC0</accession>
<organism evidence="3 4">
    <name type="scientific">Candidimonas nitroreducens</name>
    <dbReference type="NCBI Taxonomy" id="683354"/>
    <lineage>
        <taxon>Bacteria</taxon>
        <taxon>Pseudomonadati</taxon>
        <taxon>Pseudomonadota</taxon>
        <taxon>Betaproteobacteria</taxon>
        <taxon>Burkholderiales</taxon>
        <taxon>Alcaligenaceae</taxon>
        <taxon>Candidimonas</taxon>
    </lineage>
</organism>
<dbReference type="PANTHER" id="PTHR22946:SF9">
    <property type="entry name" value="POLYKETIDE TRANSFERASE AF380"/>
    <property type="match status" value="1"/>
</dbReference>
<keyword evidence="4" id="KW-1185">Reference proteome</keyword>
<dbReference type="OrthoDB" id="7055301at2"/>
<dbReference type="SUPFAM" id="SSF53474">
    <property type="entry name" value="alpha/beta-Hydrolases"/>
    <property type="match status" value="1"/>
</dbReference>
<feature type="domain" description="Dienelactone hydrolase" evidence="2">
    <location>
        <begin position="58"/>
        <end position="221"/>
    </location>
</feature>
<keyword evidence="1" id="KW-0378">Hydrolase</keyword>
<dbReference type="PANTHER" id="PTHR22946">
    <property type="entry name" value="DIENELACTONE HYDROLASE DOMAIN-CONTAINING PROTEIN-RELATED"/>
    <property type="match status" value="1"/>
</dbReference>
<proteinExistence type="predicted"/>
<dbReference type="RefSeq" id="WP_088602532.1">
    <property type="nucleotide sequence ID" value="NZ_NJIH01000003.1"/>
</dbReference>
<dbReference type="InterPro" id="IPR002925">
    <property type="entry name" value="Dienelactn_hydro"/>
</dbReference>
<evidence type="ECO:0000313" key="3">
    <source>
        <dbReference type="EMBL" id="OWT63952.1"/>
    </source>
</evidence>
<protein>
    <recommendedName>
        <fullName evidence="2">Dienelactone hydrolase domain-containing protein</fullName>
    </recommendedName>
</protein>
<evidence type="ECO:0000313" key="4">
    <source>
        <dbReference type="Proteomes" id="UP000214603"/>
    </source>
</evidence>
<dbReference type="InterPro" id="IPR050261">
    <property type="entry name" value="FrsA_esterase"/>
</dbReference>
<name>A0A225MSC0_9BURK</name>